<protein>
    <submittedName>
        <fullName evidence="1">Uncharacterized protein</fullName>
    </submittedName>
</protein>
<reference evidence="1" key="1">
    <citation type="journal article" date="2021" name="Proc. Natl. Acad. Sci. U.S.A.">
        <title>A Catalog of Tens of Thousands of Viruses from Human Metagenomes Reveals Hidden Associations with Chronic Diseases.</title>
        <authorList>
            <person name="Tisza M.J."/>
            <person name="Buck C.B."/>
        </authorList>
    </citation>
    <scope>NUCLEOTIDE SEQUENCE</scope>
    <source>
        <strain evidence="1">Ctgn638</strain>
    </source>
</reference>
<accession>A0A8S5TKT9</accession>
<proteinExistence type="predicted"/>
<evidence type="ECO:0000313" key="1">
    <source>
        <dbReference type="EMBL" id="DAF63909.1"/>
    </source>
</evidence>
<name>A0A8S5TKT9_9CAUD</name>
<sequence length="48" mass="5627">MMTCVYYEKNNECWYSAGDVIRSCNCDGDITKCNYIEFGHYVGEEDKE</sequence>
<dbReference type="EMBL" id="BK032845">
    <property type="protein sequence ID" value="DAF63909.1"/>
    <property type="molecule type" value="Genomic_DNA"/>
</dbReference>
<organism evidence="1">
    <name type="scientific">Siphoviridae sp. ctgn638</name>
    <dbReference type="NCBI Taxonomy" id="2827913"/>
    <lineage>
        <taxon>Viruses</taxon>
        <taxon>Duplodnaviria</taxon>
        <taxon>Heunggongvirae</taxon>
        <taxon>Uroviricota</taxon>
        <taxon>Caudoviricetes</taxon>
    </lineage>
</organism>